<sequence length="208" mass="23381">MVVYPAFITLIWCYQKKHKQEAPMEIILMRHGKPVFEGISRVTSREMADWIRHYDSSDIGRDMPPECSQILASSASRIISSPLPRALSSVNTLGRESDVIDDVFREAGLPILHLPGFRLSPVVWAAFFRVMWLCGISRDVEPLGTAKQRAVQASGILVTVAKASNGPVLLMGHGVMNRLIARELISLGMKEYRRQGKKYWDAGIYKLK</sequence>
<proteinExistence type="predicted"/>
<keyword evidence="2" id="KW-1185">Reference proteome</keyword>
<dbReference type="InterPro" id="IPR013078">
    <property type="entry name" value="His_Pase_superF_clade-1"/>
</dbReference>
<dbReference type="AlphaFoldDB" id="A0A9J9GGT0"/>
<dbReference type="Proteomes" id="UP000000230">
    <property type="component" value="Chromosome"/>
</dbReference>
<gene>
    <name evidence="1" type="ordered locus">Ent638_2024</name>
</gene>
<dbReference type="InterPro" id="IPR029033">
    <property type="entry name" value="His_PPase_superfam"/>
</dbReference>
<dbReference type="KEGG" id="ent:Ent638_2024"/>
<name>A0A9J9GGT0_ENT38</name>
<reference evidence="2" key="1">
    <citation type="journal article" date="2010" name="PLoS Genet.">
        <title>Genome sequence of the plant growth promoting endophytic bacterium Enterobacter sp. 638.</title>
        <authorList>
            <person name="Taghavi S."/>
            <person name="van der Lelie D."/>
            <person name="Hoffman A."/>
            <person name="Zhang Y.B."/>
            <person name="Walla M.D."/>
            <person name="Vangronsveld J."/>
            <person name="Newman L."/>
            <person name="Monchy S."/>
        </authorList>
    </citation>
    <scope>NUCLEOTIDE SEQUENCE [LARGE SCALE GENOMIC DNA]</scope>
    <source>
        <strain evidence="2">638</strain>
    </source>
</reference>
<dbReference type="SUPFAM" id="SSF53254">
    <property type="entry name" value="Phosphoglycerate mutase-like"/>
    <property type="match status" value="1"/>
</dbReference>
<evidence type="ECO:0000313" key="1">
    <source>
        <dbReference type="EMBL" id="ABP60700.1"/>
    </source>
</evidence>
<dbReference type="Pfam" id="PF00300">
    <property type="entry name" value="His_Phos_1"/>
    <property type="match status" value="1"/>
</dbReference>
<organism evidence="1 2">
    <name type="scientific">Enterobacter sp. (strain 638)</name>
    <dbReference type="NCBI Taxonomy" id="399742"/>
    <lineage>
        <taxon>Bacteria</taxon>
        <taxon>Pseudomonadati</taxon>
        <taxon>Pseudomonadota</taxon>
        <taxon>Gammaproteobacteria</taxon>
        <taxon>Enterobacterales</taxon>
        <taxon>Enterobacteriaceae</taxon>
        <taxon>Enterobacter</taxon>
    </lineage>
</organism>
<protein>
    <submittedName>
        <fullName evidence="1">Phosphoglycerate mutase</fullName>
    </submittedName>
</protein>
<evidence type="ECO:0000313" key="2">
    <source>
        <dbReference type="Proteomes" id="UP000000230"/>
    </source>
</evidence>
<dbReference type="Gene3D" id="3.40.50.1240">
    <property type="entry name" value="Phosphoglycerate mutase-like"/>
    <property type="match status" value="1"/>
</dbReference>
<dbReference type="EMBL" id="CP000653">
    <property type="protein sequence ID" value="ABP60700.1"/>
    <property type="molecule type" value="Genomic_DNA"/>
</dbReference>
<accession>A0A9J9GGT0</accession>